<keyword evidence="4" id="KW-1185">Reference proteome</keyword>
<accession>A0A511AGM9</accession>
<feature type="transmembrane region" description="Helical" evidence="2">
    <location>
        <begin position="49"/>
        <end position="71"/>
    </location>
</feature>
<reference evidence="3 4" key="1">
    <citation type="submission" date="2019-07" db="EMBL/GenBank/DDBJ databases">
        <title>Whole genome shotgun sequence of Microbacterium aerolatum NBRC 103071.</title>
        <authorList>
            <person name="Hosoyama A."/>
            <person name="Uohara A."/>
            <person name="Ohji S."/>
            <person name="Ichikawa N."/>
        </authorList>
    </citation>
    <scope>NUCLEOTIDE SEQUENCE [LARGE SCALE GENOMIC DNA]</scope>
    <source>
        <strain evidence="3 4">NBRC 103071</strain>
    </source>
</reference>
<dbReference type="RefSeq" id="WP_147037828.1">
    <property type="nucleotide sequence ID" value="NZ_BJUW01000001.1"/>
</dbReference>
<dbReference type="OrthoDB" id="3261230at2"/>
<keyword evidence="2" id="KW-0472">Membrane</keyword>
<keyword evidence="2" id="KW-1133">Transmembrane helix</keyword>
<dbReference type="AlphaFoldDB" id="A0A511AGM9"/>
<dbReference type="Proteomes" id="UP000321225">
    <property type="component" value="Unassembled WGS sequence"/>
</dbReference>
<evidence type="ECO:0000256" key="2">
    <source>
        <dbReference type="SAM" id="Phobius"/>
    </source>
</evidence>
<keyword evidence="2" id="KW-0812">Transmembrane</keyword>
<protein>
    <submittedName>
        <fullName evidence="3">Uncharacterized protein</fullName>
    </submittedName>
</protein>
<feature type="compositionally biased region" description="Polar residues" evidence="1">
    <location>
        <begin position="1"/>
        <end position="13"/>
    </location>
</feature>
<name>A0A511AGM9_9MICO</name>
<sequence length="197" mass="21044">MSDHNPNPAQPSDPSRGADAVPPAHSETEPASFATQKFSETSRKRSWKLPAIVAVGAVVVVAAAGGVVYAVTQPTQIERTYEVCGGTKALVKYFEENDWDSGDLMETAAPLYEGVLTVEDDGAALIIQTKSEDIDPLGVTALAMDCVFEELPVPGYVQSNIRAVTASSGRLTEKWDGYDATFGYHPDNGANIVIVKR</sequence>
<evidence type="ECO:0000256" key="1">
    <source>
        <dbReference type="SAM" id="MobiDB-lite"/>
    </source>
</evidence>
<gene>
    <name evidence="3" type="ORF">MAE01_03530</name>
</gene>
<feature type="region of interest" description="Disordered" evidence="1">
    <location>
        <begin position="1"/>
        <end position="37"/>
    </location>
</feature>
<organism evidence="3 4">
    <name type="scientific">Microbacterium aerolatum</name>
    <dbReference type="NCBI Taxonomy" id="153731"/>
    <lineage>
        <taxon>Bacteria</taxon>
        <taxon>Bacillati</taxon>
        <taxon>Actinomycetota</taxon>
        <taxon>Actinomycetes</taxon>
        <taxon>Micrococcales</taxon>
        <taxon>Microbacteriaceae</taxon>
        <taxon>Microbacterium</taxon>
    </lineage>
</organism>
<evidence type="ECO:0000313" key="3">
    <source>
        <dbReference type="EMBL" id="GEK85177.1"/>
    </source>
</evidence>
<comment type="caution">
    <text evidence="3">The sequence shown here is derived from an EMBL/GenBank/DDBJ whole genome shotgun (WGS) entry which is preliminary data.</text>
</comment>
<evidence type="ECO:0000313" key="4">
    <source>
        <dbReference type="Proteomes" id="UP000321225"/>
    </source>
</evidence>
<proteinExistence type="predicted"/>
<dbReference type="EMBL" id="BJUW01000001">
    <property type="protein sequence ID" value="GEK85177.1"/>
    <property type="molecule type" value="Genomic_DNA"/>
</dbReference>